<feature type="signal peptide" evidence="6">
    <location>
        <begin position="1"/>
        <end position="22"/>
    </location>
</feature>
<name>A0A1M5V8U5_9CLOT</name>
<evidence type="ECO:0000313" key="9">
    <source>
        <dbReference type="Proteomes" id="UP000184526"/>
    </source>
</evidence>
<sequence>MKGKKILATLLALSVVSSSALVGCGDKKDSGSGNSNVNTSQGNRPEMDDKQELTIVGGEPKTLDTTVMSNATDSEAVGPISEGLTRVVGQNNGPDKIEPGVAETWESNEDATEWTFHLRKDAKWQDGSPVTAQDFIFSLRRLIDPRTASEYSTFLNPFVKGAAEVTKMTGKSDEEIDAALKNFGVTAPDDYTVKFDLKAPVPFFLQLSYFHSLKPVQKAAIEKYGDSYGTEADKTVANGPFILTEWVHNGKMVYEKNPNYWDKDNVYLEKIVSLKSADKNSTMTALFNGEIDRANVTDPQWIQKLDSTGQFDVVSKPQYDSESLVFNPKSGPMKNKKIRQAFTVGFSRESYSKDLYNGLDIQGYEFVPEVVAIGDKSFQEMVGKPQYTKQLINDIKDPKALLIEGMKEEGLGDDPSKLKVSITMRGDGEFSKKQGEWFQNKWKETLGVNVEVILIQYQIMFENMKKGDYDIAVSGWVADYDDPVNFLEIFQSEEYGKYHSYIGWNNKEFDKLVNEANVETDSKKRADLLTKAEKILLYDDAITSPFQHHVTNTYQKKYIKNFNIPGLSATSMDYKGVYIQGR</sequence>
<keyword evidence="3" id="KW-0813">Transport</keyword>
<dbReference type="RefSeq" id="WP_072830987.1">
    <property type="nucleotide sequence ID" value="NZ_FQXP01000004.1"/>
</dbReference>
<keyword evidence="4 6" id="KW-0732">Signal</keyword>
<accession>A0A1M5V8U5</accession>
<evidence type="ECO:0000313" key="8">
    <source>
        <dbReference type="EMBL" id="SHH71558.1"/>
    </source>
</evidence>
<evidence type="ECO:0000256" key="2">
    <source>
        <dbReference type="ARBA" id="ARBA00005695"/>
    </source>
</evidence>
<dbReference type="GO" id="GO:1904680">
    <property type="term" value="F:peptide transmembrane transporter activity"/>
    <property type="evidence" value="ECO:0007669"/>
    <property type="project" value="TreeGrafter"/>
</dbReference>
<dbReference type="Pfam" id="PF00496">
    <property type="entry name" value="SBP_bac_5"/>
    <property type="match status" value="1"/>
</dbReference>
<evidence type="ECO:0000259" key="7">
    <source>
        <dbReference type="Pfam" id="PF00496"/>
    </source>
</evidence>
<evidence type="ECO:0000256" key="1">
    <source>
        <dbReference type="ARBA" id="ARBA00004193"/>
    </source>
</evidence>
<dbReference type="OrthoDB" id="9801912at2"/>
<dbReference type="STRING" id="1121306.SAMN02745196_01169"/>
<evidence type="ECO:0000256" key="4">
    <source>
        <dbReference type="ARBA" id="ARBA00022729"/>
    </source>
</evidence>
<dbReference type="PIRSF" id="PIRSF002741">
    <property type="entry name" value="MppA"/>
    <property type="match status" value="1"/>
</dbReference>
<dbReference type="EMBL" id="FQXP01000004">
    <property type="protein sequence ID" value="SHH71558.1"/>
    <property type="molecule type" value="Genomic_DNA"/>
</dbReference>
<dbReference type="InterPro" id="IPR000914">
    <property type="entry name" value="SBP_5_dom"/>
</dbReference>
<dbReference type="PANTHER" id="PTHR30290">
    <property type="entry name" value="PERIPLASMIC BINDING COMPONENT OF ABC TRANSPORTER"/>
    <property type="match status" value="1"/>
</dbReference>
<gene>
    <name evidence="8" type="ORF">SAMN02745196_01169</name>
</gene>
<evidence type="ECO:0000256" key="6">
    <source>
        <dbReference type="SAM" id="SignalP"/>
    </source>
</evidence>
<dbReference type="FunFam" id="3.90.76.10:FF:000001">
    <property type="entry name" value="Oligopeptide ABC transporter substrate-binding protein"/>
    <property type="match status" value="1"/>
</dbReference>
<dbReference type="PROSITE" id="PS01040">
    <property type="entry name" value="SBP_BACTERIAL_5"/>
    <property type="match status" value="1"/>
</dbReference>
<dbReference type="AlphaFoldDB" id="A0A1M5V8U5"/>
<evidence type="ECO:0000256" key="5">
    <source>
        <dbReference type="SAM" id="MobiDB-lite"/>
    </source>
</evidence>
<dbReference type="CDD" id="cd08504">
    <property type="entry name" value="PBP2_OppA"/>
    <property type="match status" value="1"/>
</dbReference>
<keyword evidence="9" id="KW-1185">Reference proteome</keyword>
<dbReference type="InterPro" id="IPR039424">
    <property type="entry name" value="SBP_5"/>
</dbReference>
<dbReference type="PROSITE" id="PS51257">
    <property type="entry name" value="PROKAR_LIPOPROTEIN"/>
    <property type="match status" value="1"/>
</dbReference>
<dbReference type="Gene3D" id="3.10.105.10">
    <property type="entry name" value="Dipeptide-binding Protein, Domain 3"/>
    <property type="match status" value="1"/>
</dbReference>
<dbReference type="Gene3D" id="3.90.76.10">
    <property type="entry name" value="Dipeptide-binding Protein, Domain 1"/>
    <property type="match status" value="1"/>
</dbReference>
<comment type="similarity">
    <text evidence="2">Belongs to the bacterial solute-binding protein 5 family.</text>
</comment>
<dbReference type="PANTHER" id="PTHR30290:SF10">
    <property type="entry name" value="PERIPLASMIC OLIGOPEPTIDE-BINDING PROTEIN-RELATED"/>
    <property type="match status" value="1"/>
</dbReference>
<comment type="subcellular location">
    <subcellularLocation>
        <location evidence="1">Cell membrane</location>
        <topology evidence="1">Lipid-anchor</topology>
    </subcellularLocation>
</comment>
<dbReference type="GO" id="GO:0015833">
    <property type="term" value="P:peptide transport"/>
    <property type="evidence" value="ECO:0007669"/>
    <property type="project" value="TreeGrafter"/>
</dbReference>
<organism evidence="8 9">
    <name type="scientific">Clostridium collagenovorans DSM 3089</name>
    <dbReference type="NCBI Taxonomy" id="1121306"/>
    <lineage>
        <taxon>Bacteria</taxon>
        <taxon>Bacillati</taxon>
        <taxon>Bacillota</taxon>
        <taxon>Clostridia</taxon>
        <taxon>Eubacteriales</taxon>
        <taxon>Clostridiaceae</taxon>
        <taxon>Clostridium</taxon>
    </lineage>
</organism>
<protein>
    <submittedName>
        <fullName evidence="8">Oligopeptide transport system substrate-binding protein</fullName>
    </submittedName>
</protein>
<dbReference type="Gene3D" id="3.40.190.10">
    <property type="entry name" value="Periplasmic binding protein-like II"/>
    <property type="match status" value="1"/>
</dbReference>
<evidence type="ECO:0000256" key="3">
    <source>
        <dbReference type="ARBA" id="ARBA00022448"/>
    </source>
</evidence>
<dbReference type="GO" id="GO:0042597">
    <property type="term" value="C:periplasmic space"/>
    <property type="evidence" value="ECO:0007669"/>
    <property type="project" value="UniProtKB-ARBA"/>
</dbReference>
<proteinExistence type="inferred from homology"/>
<feature type="compositionally biased region" description="Polar residues" evidence="5">
    <location>
        <begin position="31"/>
        <end position="43"/>
    </location>
</feature>
<feature type="domain" description="Solute-binding protein family 5" evidence="7">
    <location>
        <begin position="96"/>
        <end position="493"/>
    </location>
</feature>
<dbReference type="InterPro" id="IPR030678">
    <property type="entry name" value="Peptide/Ni-bd"/>
</dbReference>
<dbReference type="Proteomes" id="UP000184526">
    <property type="component" value="Unassembled WGS sequence"/>
</dbReference>
<dbReference type="GO" id="GO:0043190">
    <property type="term" value="C:ATP-binding cassette (ABC) transporter complex"/>
    <property type="evidence" value="ECO:0007669"/>
    <property type="project" value="InterPro"/>
</dbReference>
<reference evidence="8 9" key="1">
    <citation type="submission" date="2016-11" db="EMBL/GenBank/DDBJ databases">
        <authorList>
            <person name="Jaros S."/>
            <person name="Januszkiewicz K."/>
            <person name="Wedrychowicz H."/>
        </authorList>
    </citation>
    <scope>NUCLEOTIDE SEQUENCE [LARGE SCALE GENOMIC DNA]</scope>
    <source>
        <strain evidence="8 9">DSM 3089</strain>
    </source>
</reference>
<dbReference type="InterPro" id="IPR023765">
    <property type="entry name" value="SBP_5_CS"/>
</dbReference>
<dbReference type="SUPFAM" id="SSF53850">
    <property type="entry name" value="Periplasmic binding protein-like II"/>
    <property type="match status" value="1"/>
</dbReference>
<feature type="chain" id="PRO_5038596553" evidence="6">
    <location>
        <begin position="23"/>
        <end position="582"/>
    </location>
</feature>
<feature type="region of interest" description="Disordered" evidence="5">
    <location>
        <begin position="23"/>
        <end position="50"/>
    </location>
</feature>